<accession>A0A6M0H3M5</accession>
<organism evidence="2 3">
    <name type="scientific">Clostridium senegalense</name>
    <dbReference type="NCBI Taxonomy" id="1465809"/>
    <lineage>
        <taxon>Bacteria</taxon>
        <taxon>Bacillati</taxon>
        <taxon>Bacillota</taxon>
        <taxon>Clostridia</taxon>
        <taxon>Eubacteriales</taxon>
        <taxon>Clostridiaceae</taxon>
        <taxon>Clostridium</taxon>
    </lineage>
</organism>
<dbReference type="GO" id="GO:0003677">
    <property type="term" value="F:DNA binding"/>
    <property type="evidence" value="ECO:0007669"/>
    <property type="project" value="InterPro"/>
</dbReference>
<dbReference type="SMART" id="SM00028">
    <property type="entry name" value="TPR"/>
    <property type="match status" value="4"/>
</dbReference>
<sequence>MNTKIITPGMKLKELRKKYKIKQYELSGNYITRNMISMIETDKAKLNKNTAIALIDNIKKICTEKNICYEEISLDYLLDSEENQAKNISDAFLNWLNLEGVNAINDSYSNYIKEVKIIIDKYGLKNIKADVYLKLGNIYTSCSMYNSAYNHYLISLDSYDNLFNNLSLIQLIINLIVCCNNLKRYDESIKFSNLAFTYMNNIPLEDEFKIRYNTLISYKNLKNYDKVLDEIDLLINDFYPILDKDSTRNINLLTLKGNCFKEKNLYTDALKVYKTILSLCNDNIEMNLVTLCNILELYLYLNDSKNLNKYFDKAVSSLEYYTTIEFKSYATDIYNILGVAAIKLDKIELSKLYFNKALKYAKEFNSINILVSSMENLLNIAIKENDSSQIDDLKNQLLEMISLGILTCNNMLVLKFINYYNTIEDRLTIDNILKFIFKLAPYNV</sequence>
<dbReference type="CDD" id="cd00093">
    <property type="entry name" value="HTH_XRE"/>
    <property type="match status" value="1"/>
</dbReference>
<dbReference type="InterPro" id="IPR010982">
    <property type="entry name" value="Lambda_DNA-bd_dom_sf"/>
</dbReference>
<dbReference type="InterPro" id="IPR011990">
    <property type="entry name" value="TPR-like_helical_dom_sf"/>
</dbReference>
<dbReference type="InterPro" id="IPR001387">
    <property type="entry name" value="Cro/C1-type_HTH"/>
</dbReference>
<dbReference type="Gene3D" id="1.10.260.40">
    <property type="entry name" value="lambda repressor-like DNA-binding domains"/>
    <property type="match status" value="1"/>
</dbReference>
<dbReference type="SUPFAM" id="SSF48452">
    <property type="entry name" value="TPR-like"/>
    <property type="match status" value="1"/>
</dbReference>
<dbReference type="Gene3D" id="1.25.40.10">
    <property type="entry name" value="Tetratricopeptide repeat domain"/>
    <property type="match status" value="2"/>
</dbReference>
<dbReference type="Proteomes" id="UP000481872">
    <property type="component" value="Unassembled WGS sequence"/>
</dbReference>
<evidence type="ECO:0000259" key="1">
    <source>
        <dbReference type="PROSITE" id="PS50943"/>
    </source>
</evidence>
<dbReference type="InterPro" id="IPR019734">
    <property type="entry name" value="TPR_rpt"/>
</dbReference>
<dbReference type="RefSeq" id="WP_199870086.1">
    <property type="nucleotide sequence ID" value="NZ_JAAGPU010000017.1"/>
</dbReference>
<feature type="domain" description="HTH cro/C1-type" evidence="1">
    <location>
        <begin position="12"/>
        <end position="54"/>
    </location>
</feature>
<comment type="caution">
    <text evidence="2">The sequence shown here is derived from an EMBL/GenBank/DDBJ whole genome shotgun (WGS) entry which is preliminary data.</text>
</comment>
<keyword evidence="3" id="KW-1185">Reference proteome</keyword>
<proteinExistence type="predicted"/>
<protein>
    <submittedName>
        <fullName evidence="2">Helix-turn-helix transcriptional regulator</fullName>
    </submittedName>
</protein>
<dbReference type="AlphaFoldDB" id="A0A6M0H3M5"/>
<dbReference type="EMBL" id="JAAGPU010000017">
    <property type="protein sequence ID" value="NEU05219.1"/>
    <property type="molecule type" value="Genomic_DNA"/>
</dbReference>
<gene>
    <name evidence="2" type="ORF">G3M99_10215</name>
</gene>
<evidence type="ECO:0000313" key="2">
    <source>
        <dbReference type="EMBL" id="NEU05219.1"/>
    </source>
</evidence>
<dbReference type="Pfam" id="PF13181">
    <property type="entry name" value="TPR_8"/>
    <property type="match status" value="1"/>
</dbReference>
<reference evidence="2 3" key="1">
    <citation type="submission" date="2020-02" db="EMBL/GenBank/DDBJ databases">
        <title>Genome assembly of a novel Clostridium senegalense strain.</title>
        <authorList>
            <person name="Gupta T.B."/>
            <person name="Jauregui R."/>
            <person name="Maclean P."/>
            <person name="Nawarathana A."/>
            <person name="Brightwell G."/>
        </authorList>
    </citation>
    <scope>NUCLEOTIDE SEQUENCE [LARGE SCALE GENOMIC DNA]</scope>
    <source>
        <strain evidence="2 3">AGRFS4</strain>
    </source>
</reference>
<name>A0A6M0H3M5_9CLOT</name>
<dbReference type="PROSITE" id="PS50943">
    <property type="entry name" value="HTH_CROC1"/>
    <property type="match status" value="1"/>
</dbReference>
<dbReference type="SUPFAM" id="SSF47413">
    <property type="entry name" value="lambda repressor-like DNA-binding domains"/>
    <property type="match status" value="1"/>
</dbReference>
<evidence type="ECO:0000313" key="3">
    <source>
        <dbReference type="Proteomes" id="UP000481872"/>
    </source>
</evidence>